<protein>
    <submittedName>
        <fullName evidence="3">FAD-binding protein</fullName>
    </submittedName>
</protein>
<sequence length="419" mass="45465">MLNWAGNVTFRARRVHRPSTLEDLRATVAGSSRIRALGTRHSFSDVADTTADLVSLENMPPAITIDPVASTVTVAGQVRYAELAAELDAAGFALANLASLPHISVAGACATGTHGSGVRNTTLPGSVRRLDLVMADGDVRTIGRGDPGFPGVPVSLGALGVVTAVTLDVEPAYEVAQTVHLDLPVAAALDNFRELVSCAYSVCLFTDWAEQVFTQVWVIARTDEPEPKIVREPWFTAQPATRDVHPVITNSAAACTTQRGIPGRWHTRLSHFRPECTPSSGEELQSEYAVPAAHAVPALRAIAGIAEAVHPVLQICEVRTVAADDLWLSPAYGTDTVTIHFTWIPDERPVREAIRLVEECLAPFAARPHWAKLTEMSPDRVRSLYPRFDDFRSLVREYDPVGRFANPFTDRYLHDGSPA</sequence>
<dbReference type="PANTHER" id="PTHR43762:SF1">
    <property type="entry name" value="D-ARABINONO-1,4-LACTONE OXIDASE"/>
    <property type="match status" value="1"/>
</dbReference>
<dbReference type="PROSITE" id="PS51387">
    <property type="entry name" value="FAD_PCMH"/>
    <property type="match status" value="1"/>
</dbReference>
<dbReference type="InterPro" id="IPR006094">
    <property type="entry name" value="Oxid_FAD_bind_N"/>
</dbReference>
<evidence type="ECO:0000259" key="2">
    <source>
        <dbReference type="PROSITE" id="PS51387"/>
    </source>
</evidence>
<dbReference type="Gene3D" id="1.10.45.10">
    <property type="entry name" value="Vanillyl-alcohol Oxidase, Chain A, domain 4"/>
    <property type="match status" value="1"/>
</dbReference>
<dbReference type="Gene3D" id="3.30.70.2520">
    <property type="match status" value="1"/>
</dbReference>
<dbReference type="InterPro" id="IPR016166">
    <property type="entry name" value="FAD-bd_PCMH"/>
</dbReference>
<dbReference type="InterPro" id="IPR016167">
    <property type="entry name" value="FAD-bd_PCMH_sub1"/>
</dbReference>
<keyword evidence="4" id="KW-1185">Reference proteome</keyword>
<comment type="caution">
    <text evidence="3">The sequence shown here is derived from an EMBL/GenBank/DDBJ whole genome shotgun (WGS) entry which is preliminary data.</text>
</comment>
<dbReference type="Gene3D" id="3.30.70.2530">
    <property type="match status" value="1"/>
</dbReference>
<dbReference type="Gene3D" id="3.30.43.10">
    <property type="entry name" value="Uridine Diphospho-n-acetylenolpyruvylglucosamine Reductase, domain 2"/>
    <property type="match status" value="1"/>
</dbReference>
<dbReference type="Proteomes" id="UP000679690">
    <property type="component" value="Unassembled WGS sequence"/>
</dbReference>
<evidence type="ECO:0000313" key="3">
    <source>
        <dbReference type="EMBL" id="MBO3741959.1"/>
    </source>
</evidence>
<keyword evidence="1" id="KW-0560">Oxidoreductase</keyword>
<dbReference type="InterPro" id="IPR036318">
    <property type="entry name" value="FAD-bd_PCMH-like_sf"/>
</dbReference>
<dbReference type="InterPro" id="IPR016171">
    <property type="entry name" value="Vanillyl_alc_oxidase_C-sub2"/>
</dbReference>
<dbReference type="Pfam" id="PF04030">
    <property type="entry name" value="ALO"/>
    <property type="match status" value="1"/>
</dbReference>
<gene>
    <name evidence="3" type="ORF">J5X75_31075</name>
</gene>
<dbReference type="EMBL" id="JAGFNS010000024">
    <property type="protein sequence ID" value="MBO3741959.1"/>
    <property type="molecule type" value="Genomic_DNA"/>
</dbReference>
<reference evidence="3 4" key="1">
    <citation type="submission" date="2021-03" db="EMBL/GenBank/DDBJ databases">
        <title>Actinoplanes flavus sp. nov., a novel actinomycete isolated from Coconut Palm rhizosphere soil.</title>
        <authorList>
            <person name="Luo X."/>
        </authorList>
    </citation>
    <scope>NUCLEOTIDE SEQUENCE [LARGE SCALE GENOMIC DNA]</scope>
    <source>
        <strain evidence="3 4">NEAU-H7</strain>
    </source>
</reference>
<organism evidence="3 4">
    <name type="scientific">Actinoplanes flavus</name>
    <dbReference type="NCBI Taxonomy" id="2820290"/>
    <lineage>
        <taxon>Bacteria</taxon>
        <taxon>Bacillati</taxon>
        <taxon>Actinomycetota</taxon>
        <taxon>Actinomycetes</taxon>
        <taxon>Micromonosporales</taxon>
        <taxon>Micromonosporaceae</taxon>
        <taxon>Actinoplanes</taxon>
    </lineage>
</organism>
<dbReference type="Pfam" id="PF01565">
    <property type="entry name" value="FAD_binding_4"/>
    <property type="match status" value="1"/>
</dbReference>
<accession>A0ABS3UTR8</accession>
<dbReference type="SUPFAM" id="SSF56176">
    <property type="entry name" value="FAD-binding/transporter-associated domain-like"/>
    <property type="match status" value="1"/>
</dbReference>
<dbReference type="InterPro" id="IPR007173">
    <property type="entry name" value="ALO_C"/>
</dbReference>
<evidence type="ECO:0000313" key="4">
    <source>
        <dbReference type="Proteomes" id="UP000679690"/>
    </source>
</evidence>
<dbReference type="InterPro" id="IPR010031">
    <property type="entry name" value="FAD_lactone_oxidase-like"/>
</dbReference>
<feature type="domain" description="FAD-binding PCMH-type" evidence="2">
    <location>
        <begin position="8"/>
        <end position="172"/>
    </location>
</feature>
<name>A0ABS3UTR8_9ACTN</name>
<dbReference type="PANTHER" id="PTHR43762">
    <property type="entry name" value="L-GULONOLACTONE OXIDASE"/>
    <property type="match status" value="1"/>
</dbReference>
<dbReference type="PIRSF" id="PIRSF000136">
    <property type="entry name" value="LGO_GLO"/>
    <property type="match status" value="1"/>
</dbReference>
<dbReference type="InterPro" id="IPR016169">
    <property type="entry name" value="FAD-bd_PCMH_sub2"/>
</dbReference>
<proteinExistence type="predicted"/>
<evidence type="ECO:0000256" key="1">
    <source>
        <dbReference type="ARBA" id="ARBA00023002"/>
    </source>
</evidence>
<dbReference type="Gene3D" id="3.30.465.10">
    <property type="match status" value="1"/>
</dbReference>